<keyword evidence="2 4" id="KW-0863">Zinc-finger</keyword>
<gene>
    <name evidence="6" type="ORF">FIBSPDRAFT_931735</name>
</gene>
<dbReference type="InterPro" id="IPR002893">
    <property type="entry name" value="Znf_MYND"/>
</dbReference>
<dbReference type="Pfam" id="PF01753">
    <property type="entry name" value="zf-MYND"/>
    <property type="match status" value="1"/>
</dbReference>
<keyword evidence="3" id="KW-0862">Zinc</keyword>
<protein>
    <recommendedName>
        <fullName evidence="5">MYND-type domain-containing protein</fullName>
    </recommendedName>
</protein>
<organism evidence="6 7">
    <name type="scientific">Athelia psychrophila</name>
    <dbReference type="NCBI Taxonomy" id="1759441"/>
    <lineage>
        <taxon>Eukaryota</taxon>
        <taxon>Fungi</taxon>
        <taxon>Dikarya</taxon>
        <taxon>Basidiomycota</taxon>
        <taxon>Agaricomycotina</taxon>
        <taxon>Agaricomycetes</taxon>
        <taxon>Agaricomycetidae</taxon>
        <taxon>Atheliales</taxon>
        <taxon>Atheliaceae</taxon>
        <taxon>Athelia</taxon>
    </lineage>
</organism>
<dbReference type="Proteomes" id="UP000076532">
    <property type="component" value="Unassembled WGS sequence"/>
</dbReference>
<accession>A0A166JXJ1</accession>
<dbReference type="GO" id="GO:0008270">
    <property type="term" value="F:zinc ion binding"/>
    <property type="evidence" value="ECO:0007669"/>
    <property type="project" value="UniProtKB-KW"/>
</dbReference>
<dbReference type="PROSITE" id="PS50865">
    <property type="entry name" value="ZF_MYND_2"/>
    <property type="match status" value="1"/>
</dbReference>
<evidence type="ECO:0000259" key="5">
    <source>
        <dbReference type="PROSITE" id="PS50865"/>
    </source>
</evidence>
<dbReference type="Gene3D" id="6.10.140.2220">
    <property type="match status" value="1"/>
</dbReference>
<dbReference type="SUPFAM" id="SSF144232">
    <property type="entry name" value="HIT/MYND zinc finger-like"/>
    <property type="match status" value="1"/>
</dbReference>
<name>A0A166JXJ1_9AGAM</name>
<dbReference type="OrthoDB" id="2998255at2759"/>
<keyword evidence="7" id="KW-1185">Reference proteome</keyword>
<evidence type="ECO:0000313" key="7">
    <source>
        <dbReference type="Proteomes" id="UP000076532"/>
    </source>
</evidence>
<dbReference type="EMBL" id="KV417548">
    <property type="protein sequence ID" value="KZP21317.1"/>
    <property type="molecule type" value="Genomic_DNA"/>
</dbReference>
<evidence type="ECO:0000313" key="6">
    <source>
        <dbReference type="EMBL" id="KZP21317.1"/>
    </source>
</evidence>
<evidence type="ECO:0000256" key="3">
    <source>
        <dbReference type="ARBA" id="ARBA00022833"/>
    </source>
</evidence>
<reference evidence="6 7" key="1">
    <citation type="journal article" date="2016" name="Mol. Biol. Evol.">
        <title>Comparative Genomics of Early-Diverging Mushroom-Forming Fungi Provides Insights into the Origins of Lignocellulose Decay Capabilities.</title>
        <authorList>
            <person name="Nagy L.G."/>
            <person name="Riley R."/>
            <person name="Tritt A."/>
            <person name="Adam C."/>
            <person name="Daum C."/>
            <person name="Floudas D."/>
            <person name="Sun H."/>
            <person name="Yadav J.S."/>
            <person name="Pangilinan J."/>
            <person name="Larsson K.H."/>
            <person name="Matsuura K."/>
            <person name="Barry K."/>
            <person name="Labutti K."/>
            <person name="Kuo R."/>
            <person name="Ohm R.A."/>
            <person name="Bhattacharya S.S."/>
            <person name="Shirouzu T."/>
            <person name="Yoshinaga Y."/>
            <person name="Martin F.M."/>
            <person name="Grigoriev I.V."/>
            <person name="Hibbett D.S."/>
        </authorList>
    </citation>
    <scope>NUCLEOTIDE SEQUENCE [LARGE SCALE GENOMIC DNA]</scope>
    <source>
        <strain evidence="6 7">CBS 109695</strain>
    </source>
</reference>
<evidence type="ECO:0000256" key="2">
    <source>
        <dbReference type="ARBA" id="ARBA00022771"/>
    </source>
</evidence>
<evidence type="ECO:0000256" key="1">
    <source>
        <dbReference type="ARBA" id="ARBA00022723"/>
    </source>
</evidence>
<sequence length="1192" mass="133563">MQSVTSQPESTLETFPCAELQRYITVYGLHSTTWPAGKPAPETLQHAIQAWNRFIAPYTPIGGFQHDYPTSEILYDGVSTLLFAMGTITSISIPQQKKDHLLPFVAMCPSIWIWIQTLLACAQPTCPQHGVWLDLKLETRQMRYDAALTALVLLTSPTSPTCSVASRMSGVMSTSAALWIAEGRDPSCTFGFQAAWLMRDPPEDSEQNVYYPPDVLKHIADRDLDHDAIINVMILRINGNLLQEQPDISSLGQDLLLLCVQVKADETATELSQNMRLSFLSRSTCAVEIANILSLILDKYTQIQSLFGQLLDPCLNIALILVEEKFAFRRISQLLDSAFFNLLARADGLLGPPAPGFLGPREVVEILVPYVTRFSIYRSMSTRMRTELLPTRRRYKEPSGQLNTLFATFDKKLSLWEREEREHKACLFTCRLVDKGYTFRRCSGCNLVTYCDVACQKLHWRSGHKDLCQDMSRRRQDNLDAVGLSAPDLRFLAFLITKSVQSVSSENRLSVMRNSVGHIIGTRFPANSSPVMALQFDGACPTTPNLAIFDLNDEASRVNFSKSRNIPDIRDVWRHGWSLQAEGPEEDKCYQFPVLLLVPRTWEILQLMAMVVTTRVPVDKHPDSDVTAVTLSIGGFTTRLEGPSPFHAVQIYEVRCQGVRPMASSRSITPIHILQYCGLEAPKYIEGQLGLGVNDDDKVVALHCITVIVLKLRPRIKTACSDLIDCGFGHHLKLNPPTFSAQICRTLPTFPCAEMHHYITQNDLFITWPAGKTAETLQRVIQAWNRFVVPYTPSGGFQHEYPTSDILYDGVSALLASMVRLSSAPMPQQKKDPLLPFVAMWPSIWIWIQILLACAHPTCPQHAVWLDLELKTRLLRYRVALGALEFFTRPTSPTCSVANKTPGVMSTSAALWIAEGQDPSYTFGFQAALLMREQPGPGQILYAPDVFKHVADGELGHDAIIGVMILRINGNLLQKQPDVSYLGQDLSLLCILVTADQTAPELSQNIRRSFLSRSTCVVEIVNILSLILDKHTQMSPRLDQILNPYLHIALVLVQETKVAFRRISQLLDTPFFSLLARADRLLGPPGSGLLGPRQVIERLVPYVSRFAIYRSMSSRMRTEMLPTRRQYKNSDGQLHTLFATFETQLLSWDKEERAYKASPFNARSCGNSQSPIATWLARSHIGILATGNSVEI</sequence>
<keyword evidence="1" id="KW-0479">Metal-binding</keyword>
<proteinExistence type="predicted"/>
<feature type="domain" description="MYND-type" evidence="5">
    <location>
        <begin position="430"/>
        <end position="468"/>
    </location>
</feature>
<evidence type="ECO:0000256" key="4">
    <source>
        <dbReference type="PROSITE-ProRule" id="PRU00134"/>
    </source>
</evidence>
<dbReference type="AlphaFoldDB" id="A0A166JXJ1"/>